<dbReference type="EMBL" id="CACVKT020004362">
    <property type="protein sequence ID" value="CAC5389730.1"/>
    <property type="molecule type" value="Genomic_DNA"/>
</dbReference>
<feature type="domain" description="B box-type" evidence="2">
    <location>
        <begin position="73"/>
        <end position="114"/>
    </location>
</feature>
<dbReference type="CDD" id="cd19757">
    <property type="entry name" value="Bbox1"/>
    <property type="match status" value="1"/>
</dbReference>
<evidence type="ECO:0000313" key="3">
    <source>
        <dbReference type="EMBL" id="CAC5389730.1"/>
    </source>
</evidence>
<keyword evidence="4" id="KW-1185">Reference proteome</keyword>
<keyword evidence="1" id="KW-0863">Zinc-finger</keyword>
<dbReference type="AlphaFoldDB" id="A0A6J8C3S0"/>
<gene>
    <name evidence="3" type="ORF">MCOR_24869</name>
</gene>
<dbReference type="PANTHER" id="PTHR25462">
    <property type="entry name" value="BONUS, ISOFORM C-RELATED"/>
    <property type="match status" value="1"/>
</dbReference>
<evidence type="ECO:0000256" key="1">
    <source>
        <dbReference type="PROSITE-ProRule" id="PRU00024"/>
    </source>
</evidence>
<sequence length="571" mass="65310">MAHSMSIRGAQIPLGCQLCEGSTNVKWKCTECELLMCQNCTDKIHPKFKMADMHHVVEIKYDGSKDIEIFQKANRAKCKIHILQDYCIFCQTCDELVCISCLTKSHRKHDLQEMDEVFTEDIKSLNSCNAELKNTFLQFYEKQLEKIEKLKVNRMDHLQMVKCKIEKQESKLLSALKSFKQTILDDLVNKSCDKERVESTAKSTIQQNIVDIRDKMDMIQNAVDEKDIENVHKMANNFRKWLSSASEPMSVDLTVCERLTDFFPRPIDGNIIGTLFGYLLDKNEIPISLVNIFTSNTSSINLLKVNKENELWISNPTTKELRRIRMNHSCTVSTLQNFKDRPISDMSLLSAKDLIFTTHKTSCDLYVVTENEIKIVCSFKPLIPLAVHVTKSGLIYISTRDSGSIYDKIDSSIRKIVTLDKDKKQDIIFECIGTSNSFTNITRIRDDPDCLYVIDALKPKLEGRIISLGKDKTLKWIYDGDVTTNKCSFVPSDLEVTNTGKIVVCDLYNHALHILGKDGNILHHILLFKLGIYLPCCLKIIQNDKMYIGCVQEKTTVTKNSNFYLVSLSEI</sequence>
<dbReference type="PANTHER" id="PTHR25462:SF296">
    <property type="entry name" value="MEIOTIC P26, ISOFORM F"/>
    <property type="match status" value="1"/>
</dbReference>
<dbReference type="OrthoDB" id="6119531at2759"/>
<dbReference type="SMART" id="SM00336">
    <property type="entry name" value="BBOX"/>
    <property type="match status" value="2"/>
</dbReference>
<dbReference type="GO" id="GO:0061630">
    <property type="term" value="F:ubiquitin protein ligase activity"/>
    <property type="evidence" value="ECO:0007669"/>
    <property type="project" value="TreeGrafter"/>
</dbReference>
<reference evidence="3 4" key="1">
    <citation type="submission" date="2020-06" db="EMBL/GenBank/DDBJ databases">
        <authorList>
            <person name="Li R."/>
            <person name="Bekaert M."/>
        </authorList>
    </citation>
    <scope>NUCLEOTIDE SEQUENCE [LARGE SCALE GENOMIC DNA]</scope>
    <source>
        <strain evidence="4">wild</strain>
    </source>
</reference>
<proteinExistence type="predicted"/>
<dbReference type="InterPro" id="IPR047153">
    <property type="entry name" value="TRIM45/56/19-like"/>
</dbReference>
<dbReference type="GO" id="GO:0008270">
    <property type="term" value="F:zinc ion binding"/>
    <property type="evidence" value="ECO:0007669"/>
    <property type="project" value="UniProtKB-KW"/>
</dbReference>
<dbReference type="InterPro" id="IPR000315">
    <property type="entry name" value="Znf_B-box"/>
</dbReference>
<dbReference type="PROSITE" id="PS50119">
    <property type="entry name" value="ZF_BBOX"/>
    <property type="match status" value="1"/>
</dbReference>
<evidence type="ECO:0000259" key="2">
    <source>
        <dbReference type="PROSITE" id="PS50119"/>
    </source>
</evidence>
<protein>
    <recommendedName>
        <fullName evidence="2">B box-type domain-containing protein</fullName>
    </recommendedName>
</protein>
<keyword evidence="1" id="KW-0479">Metal-binding</keyword>
<accession>A0A6J8C3S0</accession>
<keyword evidence="1" id="KW-0862">Zinc</keyword>
<organism evidence="3 4">
    <name type="scientific">Mytilus coruscus</name>
    <name type="common">Sea mussel</name>
    <dbReference type="NCBI Taxonomy" id="42192"/>
    <lineage>
        <taxon>Eukaryota</taxon>
        <taxon>Metazoa</taxon>
        <taxon>Spiralia</taxon>
        <taxon>Lophotrochozoa</taxon>
        <taxon>Mollusca</taxon>
        <taxon>Bivalvia</taxon>
        <taxon>Autobranchia</taxon>
        <taxon>Pteriomorphia</taxon>
        <taxon>Mytilida</taxon>
        <taxon>Mytiloidea</taxon>
        <taxon>Mytilidae</taxon>
        <taxon>Mytilinae</taxon>
        <taxon>Mytilus</taxon>
    </lineage>
</organism>
<dbReference type="SUPFAM" id="SSF101898">
    <property type="entry name" value="NHL repeat"/>
    <property type="match status" value="1"/>
</dbReference>
<name>A0A6J8C3S0_MYTCO</name>
<evidence type="ECO:0000313" key="4">
    <source>
        <dbReference type="Proteomes" id="UP000507470"/>
    </source>
</evidence>
<dbReference type="Proteomes" id="UP000507470">
    <property type="component" value="Unassembled WGS sequence"/>
</dbReference>
<dbReference type="Gene3D" id="3.30.160.60">
    <property type="entry name" value="Classic Zinc Finger"/>
    <property type="match status" value="1"/>
</dbReference>
<dbReference type="SUPFAM" id="SSF57845">
    <property type="entry name" value="B-box zinc-binding domain"/>
    <property type="match status" value="1"/>
</dbReference>
<dbReference type="Pfam" id="PF00643">
    <property type="entry name" value="zf-B_box"/>
    <property type="match status" value="1"/>
</dbReference>